<keyword evidence="2" id="KW-1185">Reference proteome</keyword>
<sequence>MILHICGRDEWPPATEDLLAGSSVSTEYRPASLATEGFVHCSDFGTAHLPANRIFAGRTDLVLLVIDTARLDVPVRWEPAAESDDPAAMPWFPHVYGPIPERAVIAVHAFPPDAKGAFTLPTALADNRP</sequence>
<name>A0A4R2K411_9PSEU</name>
<dbReference type="Proteomes" id="UP000295680">
    <property type="component" value="Unassembled WGS sequence"/>
</dbReference>
<dbReference type="Gene3D" id="3.20.170.20">
    <property type="entry name" value="Protein of unknown function DUF952"/>
    <property type="match status" value="1"/>
</dbReference>
<proteinExistence type="predicted"/>
<evidence type="ECO:0000313" key="2">
    <source>
        <dbReference type="Proteomes" id="UP000295680"/>
    </source>
</evidence>
<comment type="caution">
    <text evidence="1">The sequence shown here is derived from an EMBL/GenBank/DDBJ whole genome shotgun (WGS) entry which is preliminary data.</text>
</comment>
<dbReference type="OrthoDB" id="5638018at2"/>
<protein>
    <submittedName>
        <fullName evidence="1">Uncharacterized protein (DUF952 family)</fullName>
    </submittedName>
</protein>
<dbReference type="RefSeq" id="WP_132110368.1">
    <property type="nucleotide sequence ID" value="NZ_SLWS01000001.1"/>
</dbReference>
<evidence type="ECO:0000313" key="1">
    <source>
        <dbReference type="EMBL" id="TCO64546.1"/>
    </source>
</evidence>
<dbReference type="EMBL" id="SLWS01000001">
    <property type="protein sequence ID" value="TCO64546.1"/>
    <property type="molecule type" value="Genomic_DNA"/>
</dbReference>
<dbReference type="AlphaFoldDB" id="A0A4R2K411"/>
<reference evidence="1 2" key="1">
    <citation type="submission" date="2019-03" db="EMBL/GenBank/DDBJ databases">
        <title>Genomic Encyclopedia of Type Strains, Phase IV (KMG-IV): sequencing the most valuable type-strain genomes for metagenomic binning, comparative biology and taxonomic classification.</title>
        <authorList>
            <person name="Goeker M."/>
        </authorList>
    </citation>
    <scope>NUCLEOTIDE SEQUENCE [LARGE SCALE GENOMIC DNA]</scope>
    <source>
        <strain evidence="1 2">DSM 45934</strain>
    </source>
</reference>
<accession>A0A4R2K411</accession>
<gene>
    <name evidence="1" type="ORF">EV192_101322</name>
</gene>
<dbReference type="InterPro" id="IPR009297">
    <property type="entry name" value="DUF952"/>
</dbReference>
<dbReference type="SUPFAM" id="SSF56399">
    <property type="entry name" value="ADP-ribosylation"/>
    <property type="match status" value="1"/>
</dbReference>
<dbReference type="PANTHER" id="PTHR34129">
    <property type="entry name" value="BLR1139 PROTEIN"/>
    <property type="match status" value="1"/>
</dbReference>
<dbReference type="PANTHER" id="PTHR34129:SF1">
    <property type="entry name" value="DUF952 DOMAIN-CONTAINING PROTEIN"/>
    <property type="match status" value="1"/>
</dbReference>
<dbReference type="Pfam" id="PF06108">
    <property type="entry name" value="DUF952"/>
    <property type="match status" value="1"/>
</dbReference>
<organism evidence="1 2">
    <name type="scientific">Actinocrispum wychmicini</name>
    <dbReference type="NCBI Taxonomy" id="1213861"/>
    <lineage>
        <taxon>Bacteria</taxon>
        <taxon>Bacillati</taxon>
        <taxon>Actinomycetota</taxon>
        <taxon>Actinomycetes</taxon>
        <taxon>Pseudonocardiales</taxon>
        <taxon>Pseudonocardiaceae</taxon>
        <taxon>Actinocrispum</taxon>
    </lineage>
</organism>